<name>A0ABW8AKK6_9ACTN</name>
<evidence type="ECO:0000256" key="1">
    <source>
        <dbReference type="SAM" id="Coils"/>
    </source>
</evidence>
<sequence>MTDGGLAGRIGTAREARDGIPQLREDIARLNRALERTQAQYEGKAAAYRSSLRERSRTRLPALHAWKLLLGGRYRRERNAAAAAAQLAEQASDAAVQGVLDARTRLQEANRALERATSLADELPALEARQRMAELRTSDDPAARELLDRFQALEAETEGLRARLGELAEADHALHQALSHVGHALERLRSAGSWGTYDTFFGGGLISSAIKHDRIDDADRATRAVVASLEQARQELADVGMTVEGAGPTVGSTARALDIWFDNIFTDIHVQGRIREQSRALAVLQGRLQDAVRRVEADRTASTTSLAAAVARRNELL</sequence>
<evidence type="ECO:0000313" key="2">
    <source>
        <dbReference type="EMBL" id="MFI7586891.1"/>
    </source>
</evidence>
<evidence type="ECO:0000313" key="3">
    <source>
        <dbReference type="Proteomes" id="UP001612915"/>
    </source>
</evidence>
<feature type="coiled-coil region" evidence="1">
    <location>
        <begin position="13"/>
        <end position="47"/>
    </location>
</feature>
<gene>
    <name evidence="2" type="ORF">ACIB24_07430</name>
</gene>
<proteinExistence type="predicted"/>
<keyword evidence="1" id="KW-0175">Coiled coil</keyword>
<reference evidence="2 3" key="1">
    <citation type="submission" date="2024-10" db="EMBL/GenBank/DDBJ databases">
        <title>The Natural Products Discovery Center: Release of the First 8490 Sequenced Strains for Exploring Actinobacteria Biosynthetic Diversity.</title>
        <authorList>
            <person name="Kalkreuter E."/>
            <person name="Kautsar S.A."/>
            <person name="Yang D."/>
            <person name="Bader C.D."/>
            <person name="Teijaro C.N."/>
            <person name="Fluegel L."/>
            <person name="Davis C.M."/>
            <person name="Simpson J.R."/>
            <person name="Lauterbach L."/>
            <person name="Steele A.D."/>
            <person name="Gui C."/>
            <person name="Meng S."/>
            <person name="Li G."/>
            <person name="Viehrig K."/>
            <person name="Ye F."/>
            <person name="Su P."/>
            <person name="Kiefer A.F."/>
            <person name="Nichols A."/>
            <person name="Cepeda A.J."/>
            <person name="Yan W."/>
            <person name="Fan B."/>
            <person name="Jiang Y."/>
            <person name="Adhikari A."/>
            <person name="Zheng C.-J."/>
            <person name="Schuster L."/>
            <person name="Cowan T.M."/>
            <person name="Smanski M.J."/>
            <person name="Chevrette M.G."/>
            <person name="De Carvalho L.P.S."/>
            <person name="Shen B."/>
        </authorList>
    </citation>
    <scope>NUCLEOTIDE SEQUENCE [LARGE SCALE GENOMIC DNA]</scope>
    <source>
        <strain evidence="2 3">NPDC049639</strain>
    </source>
</reference>
<dbReference type="EMBL" id="JBITLV010000002">
    <property type="protein sequence ID" value="MFI7586891.1"/>
    <property type="molecule type" value="Genomic_DNA"/>
</dbReference>
<comment type="caution">
    <text evidence="2">The sequence shown here is derived from an EMBL/GenBank/DDBJ whole genome shotgun (WGS) entry which is preliminary data.</text>
</comment>
<accession>A0ABW8AKK6</accession>
<protein>
    <submittedName>
        <fullName evidence="2">Uncharacterized protein</fullName>
    </submittedName>
</protein>
<organism evidence="2 3">
    <name type="scientific">Spongisporangium articulatum</name>
    <dbReference type="NCBI Taxonomy" id="3362603"/>
    <lineage>
        <taxon>Bacteria</taxon>
        <taxon>Bacillati</taxon>
        <taxon>Actinomycetota</taxon>
        <taxon>Actinomycetes</taxon>
        <taxon>Kineosporiales</taxon>
        <taxon>Kineosporiaceae</taxon>
        <taxon>Spongisporangium</taxon>
    </lineage>
</organism>
<feature type="coiled-coil region" evidence="1">
    <location>
        <begin position="143"/>
        <end position="170"/>
    </location>
</feature>
<dbReference type="RefSeq" id="WP_398277487.1">
    <property type="nucleotide sequence ID" value="NZ_JBITLV010000002.1"/>
</dbReference>
<dbReference type="Proteomes" id="UP001612915">
    <property type="component" value="Unassembled WGS sequence"/>
</dbReference>
<keyword evidence="3" id="KW-1185">Reference proteome</keyword>